<reference evidence="1" key="3">
    <citation type="submission" date="2023-05" db="EMBL/GenBank/DDBJ databases">
        <authorList>
            <person name="Smith C.H."/>
        </authorList>
    </citation>
    <scope>NUCLEOTIDE SEQUENCE</scope>
    <source>
        <strain evidence="1">CHS0354</strain>
        <tissue evidence="1">Mantle</tissue>
    </source>
</reference>
<sequence>MELSSSSQNKLYHLDLLCLSLVHSKSKVKTVIGVDKYSYLSTKSFSVDCFVGFRSSVINVNIIKLVHGSLWNIINVPRLINQPHTCNDLLTSILRTGIT</sequence>
<comment type="caution">
    <text evidence="1">The sequence shown here is derived from an EMBL/GenBank/DDBJ whole genome shotgun (WGS) entry which is preliminary data.</text>
</comment>
<organism evidence="1 2">
    <name type="scientific">Potamilus streckersoni</name>
    <dbReference type="NCBI Taxonomy" id="2493646"/>
    <lineage>
        <taxon>Eukaryota</taxon>
        <taxon>Metazoa</taxon>
        <taxon>Spiralia</taxon>
        <taxon>Lophotrochozoa</taxon>
        <taxon>Mollusca</taxon>
        <taxon>Bivalvia</taxon>
        <taxon>Autobranchia</taxon>
        <taxon>Heteroconchia</taxon>
        <taxon>Palaeoheterodonta</taxon>
        <taxon>Unionida</taxon>
        <taxon>Unionoidea</taxon>
        <taxon>Unionidae</taxon>
        <taxon>Ambleminae</taxon>
        <taxon>Lampsilini</taxon>
        <taxon>Potamilus</taxon>
    </lineage>
</organism>
<dbReference type="Proteomes" id="UP001195483">
    <property type="component" value="Unassembled WGS sequence"/>
</dbReference>
<dbReference type="EMBL" id="JAEAOA010001977">
    <property type="protein sequence ID" value="KAK3581111.1"/>
    <property type="molecule type" value="Genomic_DNA"/>
</dbReference>
<protein>
    <submittedName>
        <fullName evidence="1">Uncharacterized protein</fullName>
    </submittedName>
</protein>
<evidence type="ECO:0000313" key="1">
    <source>
        <dbReference type="EMBL" id="KAK3581111.1"/>
    </source>
</evidence>
<name>A0AAE0RWX1_9BIVA</name>
<reference evidence="1" key="2">
    <citation type="journal article" date="2021" name="Genome Biol. Evol.">
        <title>Developing a high-quality reference genome for a parasitic bivalve with doubly uniparental inheritance (Bivalvia: Unionida).</title>
        <authorList>
            <person name="Smith C.H."/>
        </authorList>
    </citation>
    <scope>NUCLEOTIDE SEQUENCE</scope>
    <source>
        <strain evidence="1">CHS0354</strain>
        <tissue evidence="1">Mantle</tissue>
    </source>
</reference>
<keyword evidence="2" id="KW-1185">Reference proteome</keyword>
<reference evidence="1" key="1">
    <citation type="journal article" date="2021" name="Genome Biol. Evol.">
        <title>A High-Quality Reference Genome for a Parasitic Bivalve with Doubly Uniparental Inheritance (Bivalvia: Unionida).</title>
        <authorList>
            <person name="Smith C.H."/>
        </authorList>
    </citation>
    <scope>NUCLEOTIDE SEQUENCE</scope>
    <source>
        <strain evidence="1">CHS0354</strain>
    </source>
</reference>
<dbReference type="AlphaFoldDB" id="A0AAE0RWX1"/>
<gene>
    <name evidence="1" type="ORF">CHS0354_033903</name>
</gene>
<evidence type="ECO:0000313" key="2">
    <source>
        <dbReference type="Proteomes" id="UP001195483"/>
    </source>
</evidence>
<accession>A0AAE0RWX1</accession>
<proteinExistence type="predicted"/>